<dbReference type="InterPro" id="IPR018108">
    <property type="entry name" value="MCP_transmembrane"/>
</dbReference>
<feature type="transmembrane region" description="Helical" evidence="7">
    <location>
        <begin position="287"/>
        <end position="308"/>
    </location>
</feature>
<feature type="transmembrane region" description="Helical" evidence="7">
    <location>
        <begin position="257"/>
        <end position="275"/>
    </location>
</feature>
<dbReference type="EMBL" id="CAJJDP010000166">
    <property type="protein sequence ID" value="CAD8213791.1"/>
    <property type="molecule type" value="Genomic_DNA"/>
</dbReference>
<proteinExistence type="inferred from homology"/>
<dbReference type="GO" id="GO:0055085">
    <property type="term" value="P:transmembrane transport"/>
    <property type="evidence" value="ECO:0007669"/>
    <property type="project" value="InterPro"/>
</dbReference>
<comment type="similarity">
    <text evidence="1 6">Belongs to the mitochondrial carrier (TC 2.A.29) family.</text>
</comment>
<dbReference type="AlphaFoldDB" id="A0A8S1YK43"/>
<evidence type="ECO:0008006" key="10">
    <source>
        <dbReference type="Google" id="ProtNLM"/>
    </source>
</evidence>
<keyword evidence="5 6" id="KW-0812">Transmembrane</keyword>
<dbReference type="PROSITE" id="PS50920">
    <property type="entry name" value="SOLCAR"/>
    <property type="match status" value="3"/>
</dbReference>
<feature type="transmembrane region" description="Helical" evidence="7">
    <location>
        <begin position="375"/>
        <end position="395"/>
    </location>
</feature>
<evidence type="ECO:0000256" key="5">
    <source>
        <dbReference type="PROSITE-ProRule" id="PRU00282"/>
    </source>
</evidence>
<keyword evidence="3" id="KW-0677">Repeat</keyword>
<dbReference type="Proteomes" id="UP000683925">
    <property type="component" value="Unassembled WGS sequence"/>
</dbReference>
<protein>
    <recommendedName>
        <fullName evidence="10">Mitochondrial carrier protein</fullName>
    </recommendedName>
</protein>
<evidence type="ECO:0000256" key="2">
    <source>
        <dbReference type="ARBA" id="ARBA00022448"/>
    </source>
</evidence>
<keyword evidence="2 6" id="KW-0813">Transport</keyword>
<keyword evidence="5 7" id="KW-0472">Membrane</keyword>
<feature type="repeat" description="Solcar" evidence="5">
    <location>
        <begin position="195"/>
        <end position="278"/>
    </location>
</feature>
<dbReference type="Pfam" id="PF00153">
    <property type="entry name" value="Mito_carr"/>
    <property type="match status" value="3"/>
</dbReference>
<evidence type="ECO:0000313" key="8">
    <source>
        <dbReference type="EMBL" id="CAD8213791.1"/>
    </source>
</evidence>
<comment type="caution">
    <text evidence="8">The sequence shown here is derived from an EMBL/GenBank/DDBJ whole genome shotgun (WGS) entry which is preliminary data.</text>
</comment>
<evidence type="ECO:0000313" key="9">
    <source>
        <dbReference type="Proteomes" id="UP000683925"/>
    </source>
</evidence>
<reference evidence="8" key="1">
    <citation type="submission" date="2021-01" db="EMBL/GenBank/DDBJ databases">
        <authorList>
            <consortium name="Genoscope - CEA"/>
            <person name="William W."/>
        </authorList>
    </citation>
    <scope>NUCLEOTIDE SEQUENCE</scope>
</reference>
<evidence type="ECO:0000256" key="7">
    <source>
        <dbReference type="SAM" id="Phobius"/>
    </source>
</evidence>
<dbReference type="GO" id="GO:0006862">
    <property type="term" value="P:nucleotide transport"/>
    <property type="evidence" value="ECO:0007669"/>
    <property type="project" value="InterPro"/>
</dbReference>
<evidence type="ECO:0000256" key="6">
    <source>
        <dbReference type="RuleBase" id="RU000488"/>
    </source>
</evidence>
<sequence>MQEIVQQDSEDSIDKERDRLKQQQYFIKSQVNLRNKTQKNLDDDVFYRLSPQRKNPNKELRNQLSNLRHMRISAAKSSCSIGQDMQSEIWKITVQSSNVKARKDTFKKLFKSSDKKQCDTQSQKKYKLNHFKRILINRLQIHKLQGMMLKLNGRKNIEPKNFECNINKGKLEGKILVIRSYLIIQIIKMDRLKDIESMAHGHAGALAGLFSTCLLYPLENIKTRMAASQQKEAIQEVIIKVWDQEGVWGFFKGVTPLALGNYISYGVYFFWYEYFKHLFKTNIANSFALIKPSLASAILTTFVTNPFWVVQSRMTVSKDNLNFFYKTKQIIEKEGWEALMKGLQASLILTINPIIQFVIYEAFKRRFQYVENQALVNFIGGAISKAISTILTYPYQLLRTKIHIKKNSSKSYFSAAEMILKNEGIQGLFKGLTPKLCQSVLNSAFLLMFYEKIYEIIKQGIILIIIEILKYRKKLRKLQKLK</sequence>
<evidence type="ECO:0000256" key="1">
    <source>
        <dbReference type="ARBA" id="ARBA00006375"/>
    </source>
</evidence>
<dbReference type="GO" id="GO:0016020">
    <property type="term" value="C:membrane"/>
    <property type="evidence" value="ECO:0007669"/>
    <property type="project" value="UniProtKB-UniRule"/>
</dbReference>
<keyword evidence="9" id="KW-1185">Reference proteome</keyword>
<keyword evidence="4 7" id="KW-1133">Transmembrane helix</keyword>
<feature type="repeat" description="Solcar" evidence="5">
    <location>
        <begin position="372"/>
        <end position="456"/>
    </location>
</feature>
<evidence type="ECO:0000256" key="3">
    <source>
        <dbReference type="ARBA" id="ARBA00022737"/>
    </source>
</evidence>
<feature type="repeat" description="Solcar" evidence="5">
    <location>
        <begin position="284"/>
        <end position="366"/>
    </location>
</feature>
<gene>
    <name evidence="8" type="ORF">POCTA_138.1.T1630088</name>
</gene>
<dbReference type="OrthoDB" id="428293at2759"/>
<evidence type="ECO:0000256" key="4">
    <source>
        <dbReference type="ARBA" id="ARBA00022989"/>
    </source>
</evidence>
<accession>A0A8S1YK43</accession>
<dbReference type="PANTHER" id="PTHR45683">
    <property type="entry name" value="MITOCHONDRIAL NICOTINAMIDE ADENINE DINUCLEOTIDE TRANSPORTER 1-RELATED-RELATED"/>
    <property type="match status" value="1"/>
</dbReference>
<dbReference type="InterPro" id="IPR044712">
    <property type="entry name" value="SLC25A32-like"/>
</dbReference>
<organism evidence="8 9">
    <name type="scientific">Paramecium octaurelia</name>
    <dbReference type="NCBI Taxonomy" id="43137"/>
    <lineage>
        <taxon>Eukaryota</taxon>
        <taxon>Sar</taxon>
        <taxon>Alveolata</taxon>
        <taxon>Ciliophora</taxon>
        <taxon>Intramacronucleata</taxon>
        <taxon>Oligohymenophorea</taxon>
        <taxon>Peniculida</taxon>
        <taxon>Parameciidae</taxon>
        <taxon>Paramecium</taxon>
    </lineage>
</organism>
<name>A0A8S1YK43_PAROT</name>